<evidence type="ECO:0000313" key="2">
    <source>
        <dbReference type="EMBL" id="CAA9512686.1"/>
    </source>
</evidence>
<organism evidence="2">
    <name type="scientific">uncultured Sphingomonas sp</name>
    <dbReference type="NCBI Taxonomy" id="158754"/>
    <lineage>
        <taxon>Bacteria</taxon>
        <taxon>Pseudomonadati</taxon>
        <taxon>Pseudomonadota</taxon>
        <taxon>Alphaproteobacteria</taxon>
        <taxon>Sphingomonadales</taxon>
        <taxon>Sphingomonadaceae</taxon>
        <taxon>Sphingomonas</taxon>
        <taxon>environmental samples</taxon>
    </lineage>
</organism>
<reference evidence="2" key="1">
    <citation type="submission" date="2020-02" db="EMBL/GenBank/DDBJ databases">
        <authorList>
            <person name="Meier V. D."/>
        </authorList>
    </citation>
    <scope>NUCLEOTIDE SEQUENCE</scope>
    <source>
        <strain evidence="2">AVDCRST_MAG44</strain>
    </source>
</reference>
<proteinExistence type="predicted"/>
<feature type="non-terminal residue" evidence="2">
    <location>
        <position position="68"/>
    </location>
</feature>
<gene>
    <name evidence="2" type="ORF">AVDCRST_MAG44-1481</name>
</gene>
<protein>
    <submittedName>
        <fullName evidence="2">Uncharacterized protein</fullName>
    </submittedName>
</protein>
<name>A0A6J4T3J2_9SPHN</name>
<dbReference type="AlphaFoldDB" id="A0A6J4T3J2"/>
<feature type="region of interest" description="Disordered" evidence="1">
    <location>
        <begin position="1"/>
        <end position="68"/>
    </location>
</feature>
<dbReference type="EMBL" id="CADCVY010000099">
    <property type="protein sequence ID" value="CAA9512686.1"/>
    <property type="molecule type" value="Genomic_DNA"/>
</dbReference>
<feature type="compositionally biased region" description="Pro residues" evidence="1">
    <location>
        <begin position="1"/>
        <end position="10"/>
    </location>
</feature>
<feature type="non-terminal residue" evidence="2">
    <location>
        <position position="1"/>
    </location>
</feature>
<evidence type="ECO:0000256" key="1">
    <source>
        <dbReference type="SAM" id="MobiDB-lite"/>
    </source>
</evidence>
<sequence>VHQPHHPPPGRNGGHGLRPRPRRRCNGIGQGRQRTAAAELDAQARAVPGGCDHACRTDPRRCGRPGQI</sequence>
<accession>A0A6J4T3J2</accession>